<reference evidence="2 3" key="1">
    <citation type="submission" date="2017-01" db="EMBL/GenBank/DDBJ databases">
        <title>The recent genome duplication of the halophilic yeast Hortaea werneckii: insights from long-read sequencing.</title>
        <authorList>
            <person name="Sinha S."/>
            <person name="Flibotte S."/>
            <person name="Neira M."/>
            <person name="Lenassi M."/>
            <person name="Gostincar C."/>
            <person name="Stajich J.E."/>
            <person name="Nislow C.E."/>
        </authorList>
    </citation>
    <scope>NUCLEOTIDE SEQUENCE [LARGE SCALE GENOMIC DNA]</scope>
    <source>
        <strain evidence="2 3">EXF-2000</strain>
    </source>
</reference>
<name>A0A1Z5TMJ1_HORWE</name>
<comment type="caution">
    <text evidence="2">The sequence shown here is derived from an EMBL/GenBank/DDBJ whole genome shotgun (WGS) entry which is preliminary data.</text>
</comment>
<dbReference type="InParanoid" id="A0A1Z5TMJ1"/>
<gene>
    <name evidence="2" type="ORF">BTJ68_02730</name>
</gene>
<dbReference type="EMBL" id="MUNK01000022">
    <property type="protein sequence ID" value="OTA37234.1"/>
    <property type="molecule type" value="Genomic_DNA"/>
</dbReference>
<dbReference type="VEuPathDB" id="FungiDB:BTJ68_02730"/>
<evidence type="ECO:0000313" key="3">
    <source>
        <dbReference type="Proteomes" id="UP000194280"/>
    </source>
</evidence>
<feature type="compositionally biased region" description="Polar residues" evidence="1">
    <location>
        <begin position="48"/>
        <end position="57"/>
    </location>
</feature>
<feature type="compositionally biased region" description="Basic and acidic residues" evidence="1">
    <location>
        <begin position="1"/>
        <end position="16"/>
    </location>
</feature>
<organism evidence="2 3">
    <name type="scientific">Hortaea werneckii EXF-2000</name>
    <dbReference type="NCBI Taxonomy" id="1157616"/>
    <lineage>
        <taxon>Eukaryota</taxon>
        <taxon>Fungi</taxon>
        <taxon>Dikarya</taxon>
        <taxon>Ascomycota</taxon>
        <taxon>Pezizomycotina</taxon>
        <taxon>Dothideomycetes</taxon>
        <taxon>Dothideomycetidae</taxon>
        <taxon>Mycosphaerellales</taxon>
        <taxon>Teratosphaeriaceae</taxon>
        <taxon>Hortaea</taxon>
    </lineage>
</organism>
<dbReference type="Proteomes" id="UP000194280">
    <property type="component" value="Unassembled WGS sequence"/>
</dbReference>
<dbReference type="AlphaFoldDB" id="A0A1Z5TMJ1"/>
<proteinExistence type="predicted"/>
<feature type="compositionally biased region" description="Basic and acidic residues" evidence="1">
    <location>
        <begin position="32"/>
        <end position="45"/>
    </location>
</feature>
<evidence type="ECO:0000256" key="1">
    <source>
        <dbReference type="SAM" id="MobiDB-lite"/>
    </source>
</evidence>
<accession>A0A1Z5TMJ1</accession>
<protein>
    <submittedName>
        <fullName evidence="2">Uncharacterized protein</fullName>
    </submittedName>
</protein>
<sequence length="112" mass="12178">MPSDDKSLKEIAREKNSAAPSQLGDPVSLKPETVEHSPTEQDKPNKAPNKTDQQGKSLKQMAQDKMETNPSQIGDPVSLKAETSHNEPTEQDRGALGTGRDEKTGQPIKSKM</sequence>
<feature type="compositionally biased region" description="Basic and acidic residues" evidence="1">
    <location>
        <begin position="82"/>
        <end position="104"/>
    </location>
</feature>
<evidence type="ECO:0000313" key="2">
    <source>
        <dbReference type="EMBL" id="OTA37234.1"/>
    </source>
</evidence>
<feature type="region of interest" description="Disordered" evidence="1">
    <location>
        <begin position="1"/>
        <end position="112"/>
    </location>
</feature>
<keyword evidence="3" id="KW-1185">Reference proteome</keyword>
<dbReference type="OrthoDB" id="5234213at2759"/>